<proteinExistence type="predicted"/>
<gene>
    <name evidence="1" type="ORF">GJ668_08035</name>
</gene>
<dbReference type="Gene3D" id="1.20.1220.20">
    <property type="entry name" value="Uncharcterised protein PF01724"/>
    <property type="match status" value="1"/>
</dbReference>
<comment type="caution">
    <text evidence="1">The sequence shown here is derived from an EMBL/GenBank/DDBJ whole genome shotgun (WGS) entry which is preliminary data.</text>
</comment>
<dbReference type="EMBL" id="WNKT01000012">
    <property type="protein sequence ID" value="MTW21049.1"/>
    <property type="molecule type" value="Genomic_DNA"/>
</dbReference>
<reference evidence="1 2" key="1">
    <citation type="submission" date="2019-11" db="EMBL/GenBank/DDBJ databases">
        <title>Whole-genome sequence of the anaerobic purple sulfur bacterium Allochromatium palmeri DSM 15591.</title>
        <authorList>
            <person name="Kyndt J.A."/>
            <person name="Meyer T.E."/>
        </authorList>
    </citation>
    <scope>NUCLEOTIDE SEQUENCE [LARGE SCALE GENOMIC DNA]</scope>
    <source>
        <strain evidence="1 2">DSM 15591</strain>
    </source>
</reference>
<dbReference type="Pfam" id="PF01724">
    <property type="entry name" value="DUF29"/>
    <property type="match status" value="1"/>
</dbReference>
<evidence type="ECO:0000313" key="1">
    <source>
        <dbReference type="EMBL" id="MTW21049.1"/>
    </source>
</evidence>
<dbReference type="AlphaFoldDB" id="A0A6N8EDR6"/>
<name>A0A6N8EDR6_9GAMM</name>
<keyword evidence="2" id="KW-1185">Reference proteome</keyword>
<dbReference type="Proteomes" id="UP000434044">
    <property type="component" value="Unassembled WGS sequence"/>
</dbReference>
<accession>A0A6N8EDR6</accession>
<organism evidence="1 2">
    <name type="scientific">Allochromatium palmeri</name>
    <dbReference type="NCBI Taxonomy" id="231048"/>
    <lineage>
        <taxon>Bacteria</taxon>
        <taxon>Pseudomonadati</taxon>
        <taxon>Pseudomonadota</taxon>
        <taxon>Gammaproteobacteria</taxon>
        <taxon>Chromatiales</taxon>
        <taxon>Chromatiaceae</taxon>
        <taxon>Allochromatium</taxon>
    </lineage>
</organism>
<evidence type="ECO:0000313" key="2">
    <source>
        <dbReference type="Proteomes" id="UP000434044"/>
    </source>
</evidence>
<sequence length="50" mass="5628">MLDLKHLAEEVAEMGKSEQHQLANRLAVLIGHLTPVSILIFSPKRAMRYA</sequence>
<protein>
    <submittedName>
        <fullName evidence="1">DUF29 family protein</fullName>
    </submittedName>
</protein>